<feature type="region of interest" description="Disordered" evidence="1">
    <location>
        <begin position="1"/>
        <end position="46"/>
    </location>
</feature>
<evidence type="ECO:0000313" key="3">
    <source>
        <dbReference type="Proteomes" id="UP000481861"/>
    </source>
</evidence>
<accession>A0A7C8I7M6</accession>
<evidence type="ECO:0000256" key="1">
    <source>
        <dbReference type="SAM" id="MobiDB-lite"/>
    </source>
</evidence>
<dbReference type="EMBL" id="JAADJZ010000011">
    <property type="protein sequence ID" value="KAF2871366.1"/>
    <property type="molecule type" value="Genomic_DNA"/>
</dbReference>
<keyword evidence="3" id="KW-1185">Reference proteome</keyword>
<proteinExistence type="predicted"/>
<feature type="compositionally biased region" description="Polar residues" evidence="1">
    <location>
        <begin position="37"/>
        <end position="46"/>
    </location>
</feature>
<organism evidence="2 3">
    <name type="scientific">Massariosphaeria phaeospora</name>
    <dbReference type="NCBI Taxonomy" id="100035"/>
    <lineage>
        <taxon>Eukaryota</taxon>
        <taxon>Fungi</taxon>
        <taxon>Dikarya</taxon>
        <taxon>Ascomycota</taxon>
        <taxon>Pezizomycotina</taxon>
        <taxon>Dothideomycetes</taxon>
        <taxon>Pleosporomycetidae</taxon>
        <taxon>Pleosporales</taxon>
        <taxon>Pleosporales incertae sedis</taxon>
        <taxon>Massariosphaeria</taxon>
    </lineage>
</organism>
<protein>
    <submittedName>
        <fullName evidence="2">Uncharacterized protein</fullName>
    </submittedName>
</protein>
<evidence type="ECO:0000313" key="2">
    <source>
        <dbReference type="EMBL" id="KAF2871366.1"/>
    </source>
</evidence>
<name>A0A7C8I7M6_9PLEO</name>
<dbReference type="Proteomes" id="UP000481861">
    <property type="component" value="Unassembled WGS sequence"/>
</dbReference>
<sequence>MEEERLTIGDPMRKSFGDIRSGPFSTGNAAEKAGNEPTISSSSFDRNQALAKAVGAIPSIGLPGMTGTRPMNLPKTTGHPPATIMQMPHQKPERLHDIARKPLIPNARVVLQHNEDVRPRRLSSDGLEVVENYDLQRAYSRDAPEVVKNYELQRAYSRDAPEVMNGHLMVQSRPRVEFDNSNLEAGNGLETPAYSFSDLKKDLKGHLKDSYKEIKRYANKSDTKMFHGDSKRKPTNDR</sequence>
<feature type="compositionally biased region" description="Basic and acidic residues" evidence="1">
    <location>
        <begin position="1"/>
        <end position="17"/>
    </location>
</feature>
<comment type="caution">
    <text evidence="2">The sequence shown here is derived from an EMBL/GenBank/DDBJ whole genome shotgun (WGS) entry which is preliminary data.</text>
</comment>
<gene>
    <name evidence="2" type="ORF">BDV95DRAFT_594485</name>
</gene>
<dbReference type="AlphaFoldDB" id="A0A7C8I7M6"/>
<reference evidence="2 3" key="1">
    <citation type="submission" date="2020-01" db="EMBL/GenBank/DDBJ databases">
        <authorList>
            <consortium name="DOE Joint Genome Institute"/>
            <person name="Haridas S."/>
            <person name="Albert R."/>
            <person name="Binder M."/>
            <person name="Bloem J."/>
            <person name="Labutti K."/>
            <person name="Salamov A."/>
            <person name="Andreopoulos B."/>
            <person name="Baker S.E."/>
            <person name="Barry K."/>
            <person name="Bills G."/>
            <person name="Bluhm B.H."/>
            <person name="Cannon C."/>
            <person name="Castanera R."/>
            <person name="Culley D.E."/>
            <person name="Daum C."/>
            <person name="Ezra D."/>
            <person name="Gonzalez J.B."/>
            <person name="Henrissat B."/>
            <person name="Kuo A."/>
            <person name="Liang C."/>
            <person name="Lipzen A."/>
            <person name="Lutzoni F."/>
            <person name="Magnuson J."/>
            <person name="Mondo S."/>
            <person name="Nolan M."/>
            <person name="Ohm R."/>
            <person name="Pangilinan J."/>
            <person name="Park H.-J.H."/>
            <person name="Ramirez L."/>
            <person name="Alfaro M."/>
            <person name="Sun H."/>
            <person name="Tritt A."/>
            <person name="Yoshinaga Y."/>
            <person name="Zwiers L.-H.L."/>
            <person name="Turgeon B.G."/>
            <person name="Goodwin S.B."/>
            <person name="Spatafora J.W."/>
            <person name="Crous P.W."/>
            <person name="Grigoriev I.V."/>
        </authorList>
    </citation>
    <scope>NUCLEOTIDE SEQUENCE [LARGE SCALE GENOMIC DNA]</scope>
    <source>
        <strain evidence="2 3">CBS 611.86</strain>
    </source>
</reference>